<dbReference type="SMR" id="A0A1D6IRB5"/>
<dbReference type="InterPro" id="IPR004864">
    <property type="entry name" value="LEA_2"/>
</dbReference>
<proteinExistence type="predicted"/>
<feature type="compositionally biased region" description="Low complexity" evidence="2">
    <location>
        <begin position="1"/>
        <end position="10"/>
    </location>
</feature>
<keyword evidence="3" id="KW-0472">Membrane</keyword>
<dbReference type="STRING" id="4577.A0A1D6IRB5"/>
<feature type="coiled-coil region" evidence="1">
    <location>
        <begin position="104"/>
        <end position="170"/>
    </location>
</feature>
<keyword evidence="3" id="KW-0812">Transmembrane</keyword>
<dbReference type="eggNOG" id="KOG2896">
    <property type="taxonomic scope" value="Eukaryota"/>
</dbReference>
<sequence>MEDSAPSSAAPDPPLSPPPSTPPHPHPHPPEEEGGCWVLVPASEVEGAHAPKVIHWDDLQQELARLWSLSAALQPAEDRKAHLTARLESALQVRQAFLEQDNELAEMRQRLQERTDRLGDLKTRAKKLSEDVVVRREQLCVKIRTLSGASKALEAARSNLKEANELLSGENGCGRLKDLEQQLRMRQQYMVAQVAQIYPVRPLDEQSSDHKPGFTSNITKTSNVESVLPNSPQNRPLVILGLQLSKLSVKKTGYFSDKTEVQKSSTVLGYAAHAVSLIASYLNVPLRYPLRFGGSRSYVLDPAPSVEPSSITSVGTSVPPSTSMRTTEFPLFLDSQETTRSSYAIFLLNKDIEQLLNYIGAESLGPRHVLANLKQLTTIIQSQGYISDGRRRPDADPATETTPLHPSFFHDIPLSPPPAGTYIVQVPKDQVLREPPPDRARRYKKLAGQPARRRRLRRACCLSCAALLAILLAAAAFAGAVCLAFRPRAPSFSVPSALAIRGLANATATATGAAAPLSPALDAAVRADNGRNGKVGVEYRAGGAVAVSYAGQRLAAGPWPAFRQAPRNVTVVAAAMRGQGVRLSDARRRQLAADRAAGAVPLTLEARVPVRLRFGKVLRTWTVHVRARCEVAVDRLDGDATAVNRGCRVRVKPLWWWW</sequence>
<reference evidence="5" key="1">
    <citation type="submission" date="2015-12" db="EMBL/GenBank/DDBJ databases">
        <title>Update maize B73 reference genome by single molecule sequencing technologies.</title>
        <authorList>
            <consortium name="Maize Genome Sequencing Project"/>
            <person name="Ware D."/>
        </authorList>
    </citation>
    <scope>NUCLEOTIDE SEQUENCE</scope>
    <source>
        <tissue evidence="5">Seedling</tissue>
    </source>
</reference>
<evidence type="ECO:0000256" key="1">
    <source>
        <dbReference type="SAM" id="Coils"/>
    </source>
</evidence>
<name>A0A1D6IRB5_MAIZE</name>
<evidence type="ECO:0000259" key="4">
    <source>
        <dbReference type="Pfam" id="PF03168"/>
    </source>
</evidence>
<dbReference type="InParanoid" id="A0A1D6IRB5"/>
<keyword evidence="3" id="KW-1133">Transmembrane helix</keyword>
<evidence type="ECO:0000256" key="3">
    <source>
        <dbReference type="SAM" id="Phobius"/>
    </source>
</evidence>
<accession>A0A1D6IRB5</accession>
<dbReference type="PaxDb" id="4577-GRMZM2G099005_P01"/>
<dbReference type="AlphaFoldDB" id="A0A1D6IRB5"/>
<dbReference type="Pfam" id="PF03168">
    <property type="entry name" value="LEA_2"/>
    <property type="match status" value="1"/>
</dbReference>
<dbReference type="PANTHER" id="PTHR15157">
    <property type="entry name" value="UV RADIATION RESISTANCE-ASSOCIATED GENE PROTEIN"/>
    <property type="match status" value="1"/>
</dbReference>
<feature type="transmembrane region" description="Helical" evidence="3">
    <location>
        <begin position="459"/>
        <end position="486"/>
    </location>
</feature>
<feature type="compositionally biased region" description="Pro residues" evidence="2">
    <location>
        <begin position="11"/>
        <end position="24"/>
    </location>
</feature>
<organism evidence="5">
    <name type="scientific">Zea mays</name>
    <name type="common">Maize</name>
    <dbReference type="NCBI Taxonomy" id="4577"/>
    <lineage>
        <taxon>Eukaryota</taxon>
        <taxon>Viridiplantae</taxon>
        <taxon>Streptophyta</taxon>
        <taxon>Embryophyta</taxon>
        <taxon>Tracheophyta</taxon>
        <taxon>Spermatophyta</taxon>
        <taxon>Magnoliopsida</taxon>
        <taxon>Liliopsida</taxon>
        <taxon>Poales</taxon>
        <taxon>Poaceae</taxon>
        <taxon>PACMAD clade</taxon>
        <taxon>Panicoideae</taxon>
        <taxon>Andropogonodae</taxon>
        <taxon>Andropogoneae</taxon>
        <taxon>Tripsacinae</taxon>
        <taxon>Zea</taxon>
    </lineage>
</organism>
<dbReference type="ExpressionAtlas" id="A0A1D6IRB5">
    <property type="expression patterns" value="baseline and differential"/>
</dbReference>
<evidence type="ECO:0000256" key="2">
    <source>
        <dbReference type="SAM" id="MobiDB-lite"/>
    </source>
</evidence>
<dbReference type="PANTHER" id="PTHR15157:SF24">
    <property type="entry name" value="VACUOLAR PROTEIN SORTING 38"/>
    <property type="match status" value="1"/>
</dbReference>
<evidence type="ECO:0000313" key="5">
    <source>
        <dbReference type="EMBL" id="AQK38806.1"/>
    </source>
</evidence>
<protein>
    <recommendedName>
        <fullName evidence="4">Late embryogenesis abundant protein LEA-2 subgroup domain-containing protein</fullName>
    </recommendedName>
</protein>
<dbReference type="EMBL" id="CM000786">
    <property type="protein sequence ID" value="AQK38806.1"/>
    <property type="molecule type" value="Genomic_DNA"/>
</dbReference>
<gene>
    <name evidence="5" type="ORF">ZEAMMB73_Zm00001d023270</name>
</gene>
<keyword evidence="1" id="KW-0175">Coiled coil</keyword>
<feature type="domain" description="Late embryogenesis abundant protein LEA-2 subgroup" evidence="4">
    <location>
        <begin position="525"/>
        <end position="629"/>
    </location>
</feature>
<feature type="region of interest" description="Disordered" evidence="2">
    <location>
        <begin position="1"/>
        <end position="35"/>
    </location>
</feature>